<evidence type="ECO:0000256" key="1">
    <source>
        <dbReference type="SAM" id="MobiDB-lite"/>
    </source>
</evidence>
<dbReference type="OrthoDB" id="10568906at2759"/>
<feature type="compositionally biased region" description="Basic and acidic residues" evidence="1">
    <location>
        <begin position="209"/>
        <end position="218"/>
    </location>
</feature>
<evidence type="ECO:0000313" key="3">
    <source>
        <dbReference type="Proteomes" id="UP001165122"/>
    </source>
</evidence>
<name>A0A9W7ABQ0_9STRA</name>
<comment type="caution">
    <text evidence="2">The sequence shown here is derived from an EMBL/GenBank/DDBJ whole genome shotgun (WGS) entry which is preliminary data.</text>
</comment>
<dbReference type="Proteomes" id="UP001165122">
    <property type="component" value="Unassembled WGS sequence"/>
</dbReference>
<gene>
    <name evidence="2" type="ORF">TrLO_g1965</name>
</gene>
<dbReference type="AlphaFoldDB" id="A0A9W7ABQ0"/>
<feature type="region of interest" description="Disordered" evidence="1">
    <location>
        <begin position="188"/>
        <end position="251"/>
    </location>
</feature>
<keyword evidence="3" id="KW-1185">Reference proteome</keyword>
<dbReference type="EMBL" id="BRXW01000579">
    <property type="protein sequence ID" value="GMH67726.1"/>
    <property type="molecule type" value="Genomic_DNA"/>
</dbReference>
<feature type="region of interest" description="Disordered" evidence="1">
    <location>
        <begin position="60"/>
        <end position="84"/>
    </location>
</feature>
<organism evidence="2 3">
    <name type="scientific">Triparma laevis f. longispina</name>
    <dbReference type="NCBI Taxonomy" id="1714387"/>
    <lineage>
        <taxon>Eukaryota</taxon>
        <taxon>Sar</taxon>
        <taxon>Stramenopiles</taxon>
        <taxon>Ochrophyta</taxon>
        <taxon>Bolidophyceae</taxon>
        <taxon>Parmales</taxon>
        <taxon>Triparmaceae</taxon>
        <taxon>Triparma</taxon>
    </lineage>
</organism>
<accession>A0A9W7ABQ0</accession>
<sequence>MINIPSFCHTPRISEDLAHPLLDQEFNQENIHSNVNLMSGNAKVGEGTKYETTMTTMNYEMSSSSHPSSPKGSAGDTGVDNSWDDEAWTTSSIQSQSQIAMDLVTSGGRGRPASSGRRQVEKLSRLFNKFLGRRGGSMDNMEDRSFEIAEVYARRRQSESQAKEKIGERQATIKENMHSEEMEKATLTAKRRGMLEKIETSRVVLTGEQAERRSEPGGKKGRSPARSGLGLRGERNEEGNQLSLLGSGVET</sequence>
<proteinExistence type="predicted"/>
<protein>
    <submittedName>
        <fullName evidence="2">Uncharacterized protein</fullName>
    </submittedName>
</protein>
<feature type="compositionally biased region" description="Low complexity" evidence="1">
    <location>
        <begin position="60"/>
        <end position="70"/>
    </location>
</feature>
<evidence type="ECO:0000313" key="2">
    <source>
        <dbReference type="EMBL" id="GMH67726.1"/>
    </source>
</evidence>
<reference evidence="3" key="1">
    <citation type="journal article" date="2023" name="Commun. Biol.">
        <title>Genome analysis of Parmales, the sister group of diatoms, reveals the evolutionary specialization of diatoms from phago-mixotrophs to photoautotrophs.</title>
        <authorList>
            <person name="Ban H."/>
            <person name="Sato S."/>
            <person name="Yoshikawa S."/>
            <person name="Yamada K."/>
            <person name="Nakamura Y."/>
            <person name="Ichinomiya M."/>
            <person name="Sato N."/>
            <person name="Blanc-Mathieu R."/>
            <person name="Endo H."/>
            <person name="Kuwata A."/>
            <person name="Ogata H."/>
        </authorList>
    </citation>
    <scope>NUCLEOTIDE SEQUENCE [LARGE SCALE GENOMIC DNA]</scope>
    <source>
        <strain evidence="3">NIES 3700</strain>
    </source>
</reference>